<evidence type="ECO:0000256" key="1">
    <source>
        <dbReference type="SAM" id="MobiDB-lite"/>
    </source>
</evidence>
<accession>A0A4Z2F2I5</accession>
<feature type="compositionally biased region" description="Polar residues" evidence="1">
    <location>
        <begin position="76"/>
        <end position="92"/>
    </location>
</feature>
<feature type="region of interest" description="Disordered" evidence="1">
    <location>
        <begin position="1"/>
        <end position="23"/>
    </location>
</feature>
<organism evidence="2 3">
    <name type="scientific">Liparis tanakae</name>
    <name type="common">Tanaka's snailfish</name>
    <dbReference type="NCBI Taxonomy" id="230148"/>
    <lineage>
        <taxon>Eukaryota</taxon>
        <taxon>Metazoa</taxon>
        <taxon>Chordata</taxon>
        <taxon>Craniata</taxon>
        <taxon>Vertebrata</taxon>
        <taxon>Euteleostomi</taxon>
        <taxon>Actinopterygii</taxon>
        <taxon>Neopterygii</taxon>
        <taxon>Teleostei</taxon>
        <taxon>Neoteleostei</taxon>
        <taxon>Acanthomorphata</taxon>
        <taxon>Eupercaria</taxon>
        <taxon>Perciformes</taxon>
        <taxon>Cottioidei</taxon>
        <taxon>Cottales</taxon>
        <taxon>Liparidae</taxon>
        <taxon>Liparis</taxon>
    </lineage>
</organism>
<evidence type="ECO:0000313" key="2">
    <source>
        <dbReference type="EMBL" id="TNN34971.1"/>
    </source>
</evidence>
<proteinExistence type="predicted"/>
<dbReference type="AlphaFoldDB" id="A0A4Z2F2I5"/>
<comment type="caution">
    <text evidence="2">The sequence shown here is derived from an EMBL/GenBank/DDBJ whole genome shotgun (WGS) entry which is preliminary data.</text>
</comment>
<sequence>MMCSQNQPLLNATEDTLLTPDPSGMHRAEELLLEDEGDDMKRVKLLLEDEGDDMKRVKLLLEDERDMKTSRGLRSVFSTTDSSTRGRARSFT</sequence>
<keyword evidence="3" id="KW-1185">Reference proteome</keyword>
<protein>
    <submittedName>
        <fullName evidence="2">Uncharacterized protein</fullName>
    </submittedName>
</protein>
<evidence type="ECO:0000313" key="3">
    <source>
        <dbReference type="Proteomes" id="UP000314294"/>
    </source>
</evidence>
<dbReference type="EMBL" id="SRLO01001857">
    <property type="protein sequence ID" value="TNN34971.1"/>
    <property type="molecule type" value="Genomic_DNA"/>
</dbReference>
<reference evidence="2 3" key="1">
    <citation type="submission" date="2019-03" db="EMBL/GenBank/DDBJ databases">
        <title>First draft genome of Liparis tanakae, snailfish: a comprehensive survey of snailfish specific genes.</title>
        <authorList>
            <person name="Kim W."/>
            <person name="Song I."/>
            <person name="Jeong J.-H."/>
            <person name="Kim D."/>
            <person name="Kim S."/>
            <person name="Ryu S."/>
            <person name="Song J.Y."/>
            <person name="Lee S.K."/>
        </authorList>
    </citation>
    <scope>NUCLEOTIDE SEQUENCE [LARGE SCALE GENOMIC DNA]</scope>
    <source>
        <tissue evidence="2">Muscle</tissue>
    </source>
</reference>
<gene>
    <name evidence="2" type="ORF">EYF80_054873</name>
</gene>
<name>A0A4Z2F2I5_9TELE</name>
<feature type="compositionally biased region" description="Polar residues" evidence="1">
    <location>
        <begin position="1"/>
        <end position="16"/>
    </location>
</feature>
<feature type="region of interest" description="Disordered" evidence="1">
    <location>
        <begin position="72"/>
        <end position="92"/>
    </location>
</feature>
<dbReference type="Proteomes" id="UP000314294">
    <property type="component" value="Unassembled WGS sequence"/>
</dbReference>